<organism evidence="7 8">
    <name type="scientific">Bondarzewia mesenterica</name>
    <dbReference type="NCBI Taxonomy" id="1095465"/>
    <lineage>
        <taxon>Eukaryota</taxon>
        <taxon>Fungi</taxon>
        <taxon>Dikarya</taxon>
        <taxon>Basidiomycota</taxon>
        <taxon>Agaricomycotina</taxon>
        <taxon>Agaricomycetes</taxon>
        <taxon>Russulales</taxon>
        <taxon>Bondarzewiaceae</taxon>
        <taxon>Bondarzewia</taxon>
    </lineage>
</organism>
<evidence type="ECO:0000313" key="8">
    <source>
        <dbReference type="Proteomes" id="UP000310158"/>
    </source>
</evidence>
<dbReference type="Proteomes" id="UP000310158">
    <property type="component" value="Unassembled WGS sequence"/>
</dbReference>
<gene>
    <name evidence="7" type="ORF">EW146_g3594</name>
</gene>
<dbReference type="InterPro" id="IPR000504">
    <property type="entry name" value="RRM_dom"/>
</dbReference>
<dbReference type="SUPFAM" id="SSF54928">
    <property type="entry name" value="RNA-binding domain, RBD"/>
    <property type="match status" value="1"/>
</dbReference>
<dbReference type="SMART" id="SM00360">
    <property type="entry name" value="RRM"/>
    <property type="match status" value="1"/>
</dbReference>
<evidence type="ECO:0000256" key="4">
    <source>
        <dbReference type="PROSITE-ProRule" id="PRU00176"/>
    </source>
</evidence>
<dbReference type="PROSITE" id="PS50102">
    <property type="entry name" value="RRM"/>
    <property type="match status" value="1"/>
</dbReference>
<feature type="compositionally biased region" description="Low complexity" evidence="5">
    <location>
        <begin position="199"/>
        <end position="240"/>
    </location>
</feature>
<name>A0A4S4LX49_9AGAM</name>
<dbReference type="CDD" id="cd12355">
    <property type="entry name" value="RRM_RBM18"/>
    <property type="match status" value="1"/>
</dbReference>
<evidence type="ECO:0000259" key="6">
    <source>
        <dbReference type="PROSITE" id="PS50102"/>
    </source>
</evidence>
<evidence type="ECO:0000256" key="2">
    <source>
        <dbReference type="ARBA" id="ARBA00022884"/>
    </source>
</evidence>
<evidence type="ECO:0000256" key="5">
    <source>
        <dbReference type="SAM" id="MobiDB-lite"/>
    </source>
</evidence>
<dbReference type="Pfam" id="PF00076">
    <property type="entry name" value="RRM_1"/>
    <property type="match status" value="1"/>
</dbReference>
<dbReference type="InterPro" id="IPR035979">
    <property type="entry name" value="RBD_domain_sf"/>
</dbReference>
<feature type="compositionally biased region" description="Basic and acidic residues" evidence="5">
    <location>
        <begin position="289"/>
        <end position="299"/>
    </location>
</feature>
<sequence length="307" mass="33291">MSQPLDRELIDETTSTHLTYPSLPVEPSSSSSSSSSIRTRQILKDRLYVGNLHPTVDEHALIQIFSKFGKLSNLDYLFHKSGPLKGKPRGYAFIEYADSADADKALVAVHNKLLRGRRLVVTYANQAPLDQVGSSSTFGYRRNVNEAGRPTALSLLKSVSGREGTRDKIALMEAKLRQLEQQDSILTQHHPSLPPKPLPHQSQLTRPSQAPLPRPSSSSSFAPLPKSASLRPSSSPLRLPNHAHTADRPRHPSPPIGDVPLAAGPPRGGAKKAAGTGLKGVKIVRKKIKDNGVDTEEKASPQAMEGE</sequence>
<reference evidence="7 8" key="1">
    <citation type="submission" date="2019-02" db="EMBL/GenBank/DDBJ databases">
        <title>Genome sequencing of the rare red list fungi Bondarzewia mesenterica.</title>
        <authorList>
            <person name="Buettner E."/>
            <person name="Kellner H."/>
        </authorList>
    </citation>
    <scope>NUCLEOTIDE SEQUENCE [LARGE SCALE GENOMIC DNA]</scope>
    <source>
        <strain evidence="7 8">DSM 108281</strain>
    </source>
</reference>
<dbReference type="OrthoDB" id="6730379at2759"/>
<dbReference type="PANTHER" id="PTHR23189">
    <property type="entry name" value="RNA RECOGNITION MOTIF-CONTAINING"/>
    <property type="match status" value="1"/>
</dbReference>
<evidence type="ECO:0000256" key="1">
    <source>
        <dbReference type="ARBA" id="ARBA00021141"/>
    </source>
</evidence>
<dbReference type="Gene3D" id="3.30.70.330">
    <property type="match status" value="1"/>
</dbReference>
<feature type="domain" description="RRM" evidence="6">
    <location>
        <begin position="45"/>
        <end position="126"/>
    </location>
</feature>
<keyword evidence="2 4" id="KW-0694">RNA-binding</keyword>
<dbReference type="InterPro" id="IPR039157">
    <property type="entry name" value="RBM18_RRM"/>
</dbReference>
<accession>A0A4S4LX49</accession>
<dbReference type="EMBL" id="SGPL01000123">
    <property type="protein sequence ID" value="THH17169.1"/>
    <property type="molecule type" value="Genomic_DNA"/>
</dbReference>
<dbReference type="GO" id="GO:0003723">
    <property type="term" value="F:RNA binding"/>
    <property type="evidence" value="ECO:0007669"/>
    <property type="project" value="UniProtKB-UniRule"/>
</dbReference>
<proteinExistence type="predicted"/>
<feature type="compositionally biased region" description="Low complexity" evidence="5">
    <location>
        <begin position="271"/>
        <end position="280"/>
    </location>
</feature>
<protein>
    <recommendedName>
        <fullName evidence="1">Probable RNA-binding protein 18</fullName>
    </recommendedName>
    <alternativeName>
        <fullName evidence="3">RNA-binding motif protein 18</fullName>
    </alternativeName>
</protein>
<dbReference type="AlphaFoldDB" id="A0A4S4LX49"/>
<comment type="caution">
    <text evidence="7">The sequence shown here is derived from an EMBL/GenBank/DDBJ whole genome shotgun (WGS) entry which is preliminary data.</text>
</comment>
<evidence type="ECO:0000313" key="7">
    <source>
        <dbReference type="EMBL" id="THH17169.1"/>
    </source>
</evidence>
<evidence type="ECO:0000256" key="3">
    <source>
        <dbReference type="ARBA" id="ARBA00030780"/>
    </source>
</evidence>
<feature type="region of interest" description="Disordered" evidence="5">
    <location>
        <begin position="188"/>
        <end position="307"/>
    </location>
</feature>
<keyword evidence="8" id="KW-1185">Reference proteome</keyword>
<dbReference type="InterPro" id="IPR012677">
    <property type="entry name" value="Nucleotide-bd_a/b_plait_sf"/>
</dbReference>